<keyword evidence="3" id="KW-1185">Reference proteome</keyword>
<proteinExistence type="predicted"/>
<reference evidence="2" key="1">
    <citation type="journal article" date="2020" name="Ecol. Evol.">
        <title>Genome structure and content of the rice root-knot nematode (Meloidogyne graminicola).</title>
        <authorList>
            <person name="Phan N.T."/>
            <person name="Danchin E.G.J."/>
            <person name="Klopp C."/>
            <person name="Perfus-Barbeoch L."/>
            <person name="Kozlowski D.K."/>
            <person name="Koutsovoulos G.D."/>
            <person name="Lopez-Roques C."/>
            <person name="Bouchez O."/>
            <person name="Zahm M."/>
            <person name="Besnard G."/>
            <person name="Bellafiore S."/>
        </authorList>
    </citation>
    <scope>NUCLEOTIDE SEQUENCE</scope>
    <source>
        <strain evidence="2">VN-18</strain>
    </source>
</reference>
<sequence length="595" mass="70420">MGVLLTTFEFINKMDSNGSIQIEEQLAEANKKIDELIEQNMQVNKLSNGDDSQYLRDEIIKMEQKLANANEEKEYYKPQNNGHSSRFMLTNYYSDDFGKELLLANKRKYQLESRVKQLEIELKEAQQRSGRLSELFELEKAQNVRLDAELLEAHKDCLEIRHQLDEAVLQGNILPLLTSVSSKEESQNYELRERLNNVERDYERRLEEMSEAKSKIEWRLGEVMQMYQWELQQEKKNYQKLLENNDKPSISDELERVTQELANKIEEKNRADWRIGELTQLWNDAKWRVGELEAETAHRSILLDEAHHKIGELERRLEGYQPSLEKVDETKILEEMETKYNDTKWRLGELEAELNILNTKEQHLSSELHKTKEHKSKVEWRLGEVMQYLNDAKWRIGELEACLENRNRQLQNIEEIKNELDTLKSLGGDREKWALLTIENTLKSPLKRILFETNSDGDKEIFLLGSFLNWECALICNEIDENKKGVWLDLPVGHYEFCFIKEGKFYTENLYNDCWNEFGTKNNWINLRSLISEYNARKMINCHNLIERIYEGKKKVELVRKKNNNSLNIKITKINLFIKNLNNWGCTVPSKNEQI</sequence>
<evidence type="ECO:0000313" key="2">
    <source>
        <dbReference type="EMBL" id="KAF7637107.1"/>
    </source>
</evidence>
<dbReference type="CDD" id="cd02859">
    <property type="entry name" value="E_set_AMPKbeta_like_N"/>
    <property type="match status" value="1"/>
</dbReference>
<accession>A0A8S9ZVD5</accession>
<dbReference type="OrthoDB" id="5917859at2759"/>
<name>A0A8S9ZVD5_9BILA</name>
<dbReference type="Proteomes" id="UP000605970">
    <property type="component" value="Unassembled WGS sequence"/>
</dbReference>
<dbReference type="InterPro" id="IPR014756">
    <property type="entry name" value="Ig_E-set"/>
</dbReference>
<organism evidence="2 3">
    <name type="scientific">Meloidogyne graminicola</name>
    <dbReference type="NCBI Taxonomy" id="189291"/>
    <lineage>
        <taxon>Eukaryota</taxon>
        <taxon>Metazoa</taxon>
        <taxon>Ecdysozoa</taxon>
        <taxon>Nematoda</taxon>
        <taxon>Chromadorea</taxon>
        <taxon>Rhabditida</taxon>
        <taxon>Tylenchina</taxon>
        <taxon>Tylenchomorpha</taxon>
        <taxon>Tylenchoidea</taxon>
        <taxon>Meloidogynidae</taxon>
        <taxon>Meloidogyninae</taxon>
        <taxon>Meloidogyne</taxon>
    </lineage>
</organism>
<keyword evidence="1" id="KW-0175">Coiled coil</keyword>
<protein>
    <submittedName>
        <fullName evidence="2">AMPK1_CBM domain-containing protein</fullName>
    </submittedName>
</protein>
<dbReference type="InterPro" id="IPR013783">
    <property type="entry name" value="Ig-like_fold"/>
</dbReference>
<feature type="non-terminal residue" evidence="2">
    <location>
        <position position="595"/>
    </location>
</feature>
<evidence type="ECO:0000313" key="3">
    <source>
        <dbReference type="Proteomes" id="UP000605970"/>
    </source>
</evidence>
<comment type="caution">
    <text evidence="2">The sequence shown here is derived from an EMBL/GenBank/DDBJ whole genome shotgun (WGS) entry which is preliminary data.</text>
</comment>
<feature type="coiled-coil region" evidence="1">
    <location>
        <begin position="396"/>
        <end position="426"/>
    </location>
</feature>
<dbReference type="SUPFAM" id="SSF81296">
    <property type="entry name" value="E set domains"/>
    <property type="match status" value="1"/>
</dbReference>
<dbReference type="AlphaFoldDB" id="A0A8S9ZVD5"/>
<dbReference type="Gene3D" id="2.60.40.10">
    <property type="entry name" value="Immunoglobulins"/>
    <property type="match status" value="1"/>
</dbReference>
<feature type="coiled-coil region" evidence="1">
    <location>
        <begin position="181"/>
        <end position="274"/>
    </location>
</feature>
<evidence type="ECO:0000256" key="1">
    <source>
        <dbReference type="SAM" id="Coils"/>
    </source>
</evidence>
<feature type="coiled-coil region" evidence="1">
    <location>
        <begin position="19"/>
        <end position="72"/>
    </location>
</feature>
<feature type="coiled-coil region" evidence="1">
    <location>
        <begin position="333"/>
        <end position="367"/>
    </location>
</feature>
<dbReference type="EMBL" id="JABEBT010000023">
    <property type="protein sequence ID" value="KAF7637107.1"/>
    <property type="molecule type" value="Genomic_DNA"/>
</dbReference>
<feature type="coiled-coil region" evidence="1">
    <location>
        <begin position="101"/>
        <end position="135"/>
    </location>
</feature>
<gene>
    <name evidence="2" type="ORF">Mgra_00003495</name>
</gene>